<feature type="binding site" evidence="8">
    <location>
        <position position="333"/>
    </location>
    <ligand>
        <name>Zn(2+)</name>
        <dbReference type="ChEBI" id="CHEBI:29105"/>
    </ligand>
</feature>
<keyword evidence="2" id="KW-0540">Nuclease</keyword>
<name>A0A067MAJ5_BOTB1</name>
<comment type="similarity">
    <text evidence="1 7">Belongs to the NOB1 family.</text>
</comment>
<keyword evidence="4" id="KW-0378">Hydrolase</keyword>
<feature type="compositionally biased region" description="Acidic residues" evidence="9">
    <location>
        <begin position="246"/>
        <end position="255"/>
    </location>
</feature>
<dbReference type="InterPro" id="IPR014881">
    <property type="entry name" value="NOB1_Zn-bd"/>
</dbReference>
<dbReference type="GO" id="GO:0030490">
    <property type="term" value="P:maturation of SSU-rRNA"/>
    <property type="evidence" value="ECO:0007669"/>
    <property type="project" value="TreeGrafter"/>
</dbReference>
<keyword evidence="3 7" id="KW-0479">Metal-binding</keyword>
<evidence type="ECO:0000256" key="7">
    <source>
        <dbReference type="PIRNR" id="PIRNR037125"/>
    </source>
</evidence>
<feature type="compositionally biased region" description="Pro residues" evidence="9">
    <location>
        <begin position="215"/>
        <end position="230"/>
    </location>
</feature>
<proteinExistence type="inferred from homology"/>
<accession>A0A067MAJ5</accession>
<dbReference type="SUPFAM" id="SSF144206">
    <property type="entry name" value="NOB1 zinc finger-like"/>
    <property type="match status" value="1"/>
</dbReference>
<comment type="subcellular location">
    <subcellularLocation>
        <location evidence="7">Nucleus</location>
        <location evidence="7">Nucleolus</location>
    </subcellularLocation>
</comment>
<evidence type="ECO:0000259" key="10">
    <source>
        <dbReference type="Pfam" id="PF08772"/>
    </source>
</evidence>
<dbReference type="Pfam" id="PF17146">
    <property type="entry name" value="PIN_6"/>
    <property type="match status" value="1"/>
</dbReference>
<dbReference type="HOGENOM" id="CLU_024666_2_0_1"/>
<dbReference type="PANTHER" id="PTHR12814:SF2">
    <property type="entry name" value="RNA-BINDING PROTEIN NOB1"/>
    <property type="match status" value="1"/>
</dbReference>
<dbReference type="InterPro" id="IPR033411">
    <property type="entry name" value="Ribonuclease_PIN"/>
</dbReference>
<feature type="region of interest" description="Disordered" evidence="9">
    <location>
        <begin position="424"/>
        <end position="493"/>
    </location>
</feature>
<evidence type="ECO:0000313" key="13">
    <source>
        <dbReference type="Proteomes" id="UP000027195"/>
    </source>
</evidence>
<dbReference type="InterPro" id="IPR017117">
    <property type="entry name" value="Nob1_euk"/>
</dbReference>
<reference evidence="13" key="1">
    <citation type="journal article" date="2014" name="Proc. Natl. Acad. Sci. U.S.A.">
        <title>Extensive sampling of basidiomycete genomes demonstrates inadequacy of the white-rot/brown-rot paradigm for wood decay fungi.</title>
        <authorList>
            <person name="Riley R."/>
            <person name="Salamov A.A."/>
            <person name="Brown D.W."/>
            <person name="Nagy L.G."/>
            <person name="Floudas D."/>
            <person name="Held B.W."/>
            <person name="Levasseur A."/>
            <person name="Lombard V."/>
            <person name="Morin E."/>
            <person name="Otillar R."/>
            <person name="Lindquist E.A."/>
            <person name="Sun H."/>
            <person name="LaButti K.M."/>
            <person name="Schmutz J."/>
            <person name="Jabbour D."/>
            <person name="Luo H."/>
            <person name="Baker S.E."/>
            <person name="Pisabarro A.G."/>
            <person name="Walton J.D."/>
            <person name="Blanchette R.A."/>
            <person name="Henrissat B."/>
            <person name="Martin F."/>
            <person name="Cullen D."/>
            <person name="Hibbett D.S."/>
            <person name="Grigoriev I.V."/>
        </authorList>
    </citation>
    <scope>NUCLEOTIDE SEQUENCE [LARGE SCALE GENOMIC DNA]</scope>
    <source>
        <strain evidence="13">FD-172 SS1</strain>
    </source>
</reference>
<dbReference type="FunCoup" id="A0A067MAJ5">
    <property type="interactions" value="411"/>
</dbReference>
<dbReference type="GO" id="GO:0004521">
    <property type="term" value="F:RNA endonuclease activity"/>
    <property type="evidence" value="ECO:0007669"/>
    <property type="project" value="UniProtKB-UniRule"/>
</dbReference>
<evidence type="ECO:0000256" key="5">
    <source>
        <dbReference type="ARBA" id="ARBA00022833"/>
    </source>
</evidence>
<dbReference type="InterPro" id="IPR039907">
    <property type="entry name" value="NOB1"/>
</dbReference>
<keyword evidence="6 7" id="KW-0539">Nucleus</keyword>
<dbReference type="AlphaFoldDB" id="A0A067MAJ5"/>
<evidence type="ECO:0000256" key="9">
    <source>
        <dbReference type="SAM" id="MobiDB-lite"/>
    </source>
</evidence>
<feature type="compositionally biased region" description="Basic and acidic residues" evidence="9">
    <location>
        <begin position="424"/>
        <end position="455"/>
    </location>
</feature>
<dbReference type="GO" id="GO:0016787">
    <property type="term" value="F:hydrolase activity"/>
    <property type="evidence" value="ECO:0007669"/>
    <property type="project" value="UniProtKB-KW"/>
</dbReference>
<protein>
    <recommendedName>
        <fullName evidence="7">20S-pre-rRNA D-site endonuclease NOB1</fullName>
    </recommendedName>
</protein>
<evidence type="ECO:0000256" key="2">
    <source>
        <dbReference type="ARBA" id="ARBA00022722"/>
    </source>
</evidence>
<evidence type="ECO:0000256" key="3">
    <source>
        <dbReference type="ARBA" id="ARBA00022723"/>
    </source>
</evidence>
<sequence>MASSSAPPRIRTLVLDAGPLLSLAPLRGLAQKYVTTPHVVNELKDKRARDHFEQLSLTEGVEVQVRSPDALSLAKVTQFARQSGDIAVLSQPDMHVLALAYGLDQEDKELEKKKQEAAHQQPLADASSEANDGNESDILKERSTADETSSPIPAAIEESVEEDQEDEEIDPTEFQRLSLEDTPEGVEDVPTIVDGHGPSVDAAGVEPDASEPTPDDPAPAPIAPASPPTSAPSAISDPVPTQLYADPEDESDGEGEWITPSNVGLHKSRGSSSSFAAEKSKRKQKWEEPEGPIGAACMTADYAMQNVLLQMGLGLVDVGGKRISSVKTWVLRCHACFKLCKDPSKKFCPSCGNPTLLRASCTTTASSDPSVPPTIQIHLKKNFQYRNRGTVYSIPAPKPGSASGTKKAQQQPVHILREDQAEFQRGVRQEESRARKDARRIEQAERRVAEGKGWADPDWVPDMLLGKAGKREGGLPAIGPGRRNPNEVRRKKK</sequence>
<feature type="domain" description="Nin one binding (NOB1) Zn-ribbon-like" evidence="10">
    <location>
        <begin position="323"/>
        <end position="400"/>
    </location>
</feature>
<evidence type="ECO:0000313" key="12">
    <source>
        <dbReference type="EMBL" id="KDQ08842.1"/>
    </source>
</evidence>
<evidence type="ECO:0000256" key="1">
    <source>
        <dbReference type="ARBA" id="ARBA00005858"/>
    </source>
</evidence>
<dbReference type="GO" id="GO:0005730">
    <property type="term" value="C:nucleolus"/>
    <property type="evidence" value="ECO:0007669"/>
    <property type="project" value="UniProtKB-SubCell"/>
</dbReference>
<dbReference type="OrthoDB" id="446759at2759"/>
<evidence type="ECO:0000256" key="6">
    <source>
        <dbReference type="ARBA" id="ARBA00023242"/>
    </source>
</evidence>
<organism evidence="12 13">
    <name type="scientific">Botryobasidium botryosum (strain FD-172 SS1)</name>
    <dbReference type="NCBI Taxonomy" id="930990"/>
    <lineage>
        <taxon>Eukaryota</taxon>
        <taxon>Fungi</taxon>
        <taxon>Dikarya</taxon>
        <taxon>Basidiomycota</taxon>
        <taxon>Agaricomycotina</taxon>
        <taxon>Agaricomycetes</taxon>
        <taxon>Cantharellales</taxon>
        <taxon>Botryobasidiaceae</taxon>
        <taxon>Botryobasidium</taxon>
    </lineage>
</organism>
<dbReference type="Pfam" id="PF08772">
    <property type="entry name" value="Zn_ribbon_NOB1"/>
    <property type="match status" value="1"/>
</dbReference>
<feature type="binding site" evidence="8">
    <location>
        <position position="336"/>
    </location>
    <ligand>
        <name>Zn(2+)</name>
        <dbReference type="ChEBI" id="CHEBI:29105"/>
    </ligand>
</feature>
<comment type="function">
    <text evidence="7">Required for the synthesis of 40S ribosome subunits. Has a role in processing 20S pre-rRNA into the mature 18S rRNA, where it is required for cleavage at the 3' end of the mature 18S rRNA (D-site). Accompanies the 20S pre-rRNA from the nucleus to the cytoplasm.</text>
</comment>
<dbReference type="PANTHER" id="PTHR12814">
    <property type="entry name" value="RNA-BINDING PROTEIN NOB1"/>
    <property type="match status" value="1"/>
</dbReference>
<feature type="binding site" evidence="8">
    <location>
        <position position="351"/>
    </location>
    <ligand>
        <name>Zn(2+)</name>
        <dbReference type="ChEBI" id="CHEBI:29105"/>
    </ligand>
</feature>
<evidence type="ECO:0000256" key="4">
    <source>
        <dbReference type="ARBA" id="ARBA00022801"/>
    </source>
</evidence>
<dbReference type="EMBL" id="KL198085">
    <property type="protein sequence ID" value="KDQ08842.1"/>
    <property type="molecule type" value="Genomic_DNA"/>
</dbReference>
<dbReference type="Gene3D" id="6.20.210.10">
    <property type="entry name" value="Nin one binding (NOB1), Zn-ribbon-like"/>
    <property type="match status" value="1"/>
</dbReference>
<feature type="compositionally biased region" description="Acidic residues" evidence="9">
    <location>
        <begin position="158"/>
        <end position="171"/>
    </location>
</feature>
<dbReference type="GO" id="GO:0005737">
    <property type="term" value="C:cytoplasm"/>
    <property type="evidence" value="ECO:0007669"/>
    <property type="project" value="UniProtKB-ARBA"/>
</dbReference>
<dbReference type="PIRSF" id="PIRSF037125">
    <property type="entry name" value="D-site_20S_pre-rRNA_nuclease"/>
    <property type="match status" value="1"/>
</dbReference>
<dbReference type="InterPro" id="IPR036283">
    <property type="entry name" value="NOB1_Zf-like_sf"/>
</dbReference>
<dbReference type="InParanoid" id="A0A067MAJ5"/>
<keyword evidence="5 7" id="KW-0862">Zinc</keyword>
<evidence type="ECO:0000259" key="11">
    <source>
        <dbReference type="Pfam" id="PF17146"/>
    </source>
</evidence>
<dbReference type="GO" id="GO:0030688">
    <property type="term" value="C:preribosome, small subunit precursor"/>
    <property type="evidence" value="ECO:0007669"/>
    <property type="project" value="TreeGrafter"/>
</dbReference>
<dbReference type="GO" id="GO:0046872">
    <property type="term" value="F:metal ion binding"/>
    <property type="evidence" value="ECO:0007669"/>
    <property type="project" value="UniProtKB-UniRule"/>
</dbReference>
<feature type="binding site" evidence="8">
    <location>
        <position position="348"/>
    </location>
    <ligand>
        <name>Zn(2+)</name>
        <dbReference type="ChEBI" id="CHEBI:29105"/>
    </ligand>
</feature>
<dbReference type="Gene3D" id="3.40.50.1010">
    <property type="entry name" value="5'-nuclease"/>
    <property type="match status" value="1"/>
</dbReference>
<evidence type="ECO:0000256" key="8">
    <source>
        <dbReference type="PIRSR" id="PIRSR037125-1"/>
    </source>
</evidence>
<keyword evidence="13" id="KW-1185">Reference proteome</keyword>
<dbReference type="STRING" id="930990.A0A067MAJ5"/>
<dbReference type="FunFam" id="3.40.50.1010:FF:000020">
    <property type="entry name" value="20S-pre-rRNA D-site endonuclease NOB1"/>
    <property type="match status" value="1"/>
</dbReference>
<feature type="domain" description="Ribonuclease PIN" evidence="11">
    <location>
        <begin position="13"/>
        <end position="103"/>
    </location>
</feature>
<feature type="region of interest" description="Disordered" evidence="9">
    <location>
        <begin position="110"/>
        <end position="289"/>
    </location>
</feature>
<dbReference type="Proteomes" id="UP000027195">
    <property type="component" value="Unassembled WGS sequence"/>
</dbReference>
<gene>
    <name evidence="12" type="ORF">BOTBODRAFT_179478</name>
</gene>
<dbReference type="CDD" id="cd09876">
    <property type="entry name" value="PIN_Nob1-like"/>
    <property type="match status" value="1"/>
</dbReference>
<feature type="compositionally biased region" description="Basic and acidic residues" evidence="9">
    <location>
        <begin position="484"/>
        <end position="493"/>
    </location>
</feature>